<dbReference type="EMBL" id="KZ107853">
    <property type="protein sequence ID" value="OSS45777.1"/>
    <property type="molecule type" value="Genomic_DNA"/>
</dbReference>
<evidence type="ECO:0000256" key="1">
    <source>
        <dbReference type="SAM" id="MobiDB-lite"/>
    </source>
</evidence>
<feature type="compositionally biased region" description="Basic and acidic residues" evidence="1">
    <location>
        <begin position="130"/>
        <end position="142"/>
    </location>
</feature>
<dbReference type="AlphaFoldDB" id="A0A1Y2LRB9"/>
<dbReference type="Proteomes" id="UP000193240">
    <property type="component" value="Unassembled WGS sequence"/>
</dbReference>
<feature type="compositionally biased region" description="Polar residues" evidence="1">
    <location>
        <begin position="111"/>
        <end position="128"/>
    </location>
</feature>
<proteinExistence type="predicted"/>
<keyword evidence="3" id="KW-1185">Reference proteome</keyword>
<reference evidence="2 3" key="1">
    <citation type="journal article" date="2017" name="Genome Announc.">
        <title>Genome sequence of the saprophytic ascomycete Epicoccum nigrum ICMP 19927 strain isolated from New Zealand.</title>
        <authorList>
            <person name="Fokin M."/>
            <person name="Fleetwood D."/>
            <person name="Weir B.S."/>
            <person name="Villas-Boas S.G."/>
        </authorList>
    </citation>
    <scope>NUCLEOTIDE SEQUENCE [LARGE SCALE GENOMIC DNA]</scope>
    <source>
        <strain evidence="2 3">ICMP 19927</strain>
    </source>
</reference>
<accession>A0A1Y2LRB9</accession>
<organism evidence="2 3">
    <name type="scientific">Epicoccum nigrum</name>
    <name type="common">Soil fungus</name>
    <name type="synonym">Epicoccum purpurascens</name>
    <dbReference type="NCBI Taxonomy" id="105696"/>
    <lineage>
        <taxon>Eukaryota</taxon>
        <taxon>Fungi</taxon>
        <taxon>Dikarya</taxon>
        <taxon>Ascomycota</taxon>
        <taxon>Pezizomycotina</taxon>
        <taxon>Dothideomycetes</taxon>
        <taxon>Pleosporomycetidae</taxon>
        <taxon>Pleosporales</taxon>
        <taxon>Pleosporineae</taxon>
        <taxon>Didymellaceae</taxon>
        <taxon>Epicoccum</taxon>
    </lineage>
</organism>
<evidence type="ECO:0000313" key="2">
    <source>
        <dbReference type="EMBL" id="OSS45777.1"/>
    </source>
</evidence>
<evidence type="ECO:0000313" key="3">
    <source>
        <dbReference type="Proteomes" id="UP000193240"/>
    </source>
</evidence>
<name>A0A1Y2LRB9_EPING</name>
<protein>
    <submittedName>
        <fullName evidence="2">Uncharacterized protein</fullName>
    </submittedName>
</protein>
<dbReference type="InParanoid" id="A0A1Y2LRB9"/>
<feature type="region of interest" description="Disordered" evidence="1">
    <location>
        <begin position="106"/>
        <end position="157"/>
    </location>
</feature>
<gene>
    <name evidence="2" type="ORF">B5807_09452</name>
</gene>
<sequence length="192" mass="21733">MQARIAGLWQQQPWPCNAVAKWWAGKRQESTCAPQNDHGVIRFFLRCSLFVYSSHKHPTAIATNSITTLFFPSISTTAAHSLLAMDSARPHQRRFRRKFKLLTLRGRHTRNGSGSPENGDSNPLITNDTNDERSGEDTKEPSARFQPSEASQAIPRIQVELPPPTLTEQKLAQLKLEKTLLIQARRKHPVLF</sequence>